<dbReference type="AlphaFoldDB" id="A0A849BN70"/>
<proteinExistence type="predicted"/>
<evidence type="ECO:0000313" key="3">
    <source>
        <dbReference type="Proteomes" id="UP000555552"/>
    </source>
</evidence>
<dbReference type="Proteomes" id="UP000555552">
    <property type="component" value="Unassembled WGS sequence"/>
</dbReference>
<accession>A0A849BN70</accession>
<dbReference type="Pfam" id="PF01814">
    <property type="entry name" value="Hemerythrin"/>
    <property type="match status" value="1"/>
</dbReference>
<name>A0A849BN70_9ACTN</name>
<keyword evidence="3" id="KW-1185">Reference proteome</keyword>
<dbReference type="InterPro" id="IPR012312">
    <property type="entry name" value="Hemerythrin-like"/>
</dbReference>
<reference evidence="2 3" key="1">
    <citation type="submission" date="2020-05" db="EMBL/GenBank/DDBJ databases">
        <title>MicrobeNet Type strains.</title>
        <authorList>
            <person name="Nicholson A.C."/>
        </authorList>
    </citation>
    <scope>NUCLEOTIDE SEQUENCE [LARGE SCALE GENOMIC DNA]</scope>
    <source>
        <strain evidence="2 3">JCM 14547</strain>
    </source>
</reference>
<dbReference type="EMBL" id="JABEMA010000069">
    <property type="protein sequence ID" value="NNH22793.1"/>
    <property type="molecule type" value="Genomic_DNA"/>
</dbReference>
<dbReference type="Gene3D" id="1.20.120.520">
    <property type="entry name" value="nmb1532 protein domain like"/>
    <property type="match status" value="1"/>
</dbReference>
<protein>
    <submittedName>
        <fullName evidence="2">Hemerythrin domain-containing protein</fullName>
    </submittedName>
</protein>
<dbReference type="RefSeq" id="WP_171202627.1">
    <property type="nucleotide sequence ID" value="NZ_BAAANP010000055.1"/>
</dbReference>
<feature type="domain" description="Hemerythrin-like" evidence="1">
    <location>
        <begin position="3"/>
        <end position="116"/>
    </location>
</feature>
<gene>
    <name evidence="2" type="ORF">HLB09_06750</name>
</gene>
<dbReference type="PANTHER" id="PTHR35585">
    <property type="entry name" value="HHE DOMAIN PROTEIN (AFU_ORTHOLOGUE AFUA_4G00730)"/>
    <property type="match status" value="1"/>
</dbReference>
<sequence length="169" mass="19152">MRATEVLTAHHDELRSLLSELARLPGDRAVERQRVLDHLVDELSLHEQLEDEIFYPSVTAASPMVAVAHAEHRYLEDQVAVVVRTGPRRAGFDEEVRVLTAAVEHHAGHEESEMFTEVDAKLDADVLEDMGARIAARLEELRASRTTQLRLRVKREVLRRTPGGARRPR</sequence>
<organism evidence="2 3">
    <name type="scientific">Pseudokineococcus marinus</name>
    <dbReference type="NCBI Taxonomy" id="351215"/>
    <lineage>
        <taxon>Bacteria</taxon>
        <taxon>Bacillati</taxon>
        <taxon>Actinomycetota</taxon>
        <taxon>Actinomycetes</taxon>
        <taxon>Kineosporiales</taxon>
        <taxon>Kineosporiaceae</taxon>
        <taxon>Pseudokineococcus</taxon>
    </lineage>
</organism>
<evidence type="ECO:0000259" key="1">
    <source>
        <dbReference type="Pfam" id="PF01814"/>
    </source>
</evidence>
<comment type="caution">
    <text evidence="2">The sequence shown here is derived from an EMBL/GenBank/DDBJ whole genome shotgun (WGS) entry which is preliminary data.</text>
</comment>
<dbReference type="PANTHER" id="PTHR35585:SF1">
    <property type="entry name" value="HHE DOMAIN PROTEIN (AFU_ORTHOLOGUE AFUA_4G00730)"/>
    <property type="match status" value="1"/>
</dbReference>
<evidence type="ECO:0000313" key="2">
    <source>
        <dbReference type="EMBL" id="NNH22793.1"/>
    </source>
</evidence>